<dbReference type="GO" id="GO:0046872">
    <property type="term" value="F:metal ion binding"/>
    <property type="evidence" value="ECO:0007669"/>
    <property type="project" value="UniProtKB-KW"/>
</dbReference>
<keyword evidence="1" id="KW-0479">Metal-binding</keyword>
<reference evidence="3" key="2">
    <citation type="submission" date="2021-04" db="EMBL/GenBank/DDBJ databases">
        <authorList>
            <person name="Gilroy R."/>
        </authorList>
    </citation>
    <scope>NUCLEOTIDE SEQUENCE</scope>
    <source>
        <strain evidence="3">1719</strain>
    </source>
</reference>
<dbReference type="EMBL" id="DXEZ01000272">
    <property type="protein sequence ID" value="HIX55316.1"/>
    <property type="molecule type" value="Genomic_DNA"/>
</dbReference>
<comment type="caution">
    <text evidence="3">The sequence shown here is derived from an EMBL/GenBank/DDBJ whole genome shotgun (WGS) entry which is preliminary data.</text>
</comment>
<reference evidence="3" key="1">
    <citation type="journal article" date="2021" name="PeerJ">
        <title>Extensive microbial diversity within the chicken gut microbiome revealed by metagenomics and culture.</title>
        <authorList>
            <person name="Gilroy R."/>
            <person name="Ravi A."/>
            <person name="Getino M."/>
            <person name="Pursley I."/>
            <person name="Horton D.L."/>
            <person name="Alikhan N.F."/>
            <person name="Baker D."/>
            <person name="Gharbi K."/>
            <person name="Hall N."/>
            <person name="Watson M."/>
            <person name="Adriaenssens E.M."/>
            <person name="Foster-Nyarko E."/>
            <person name="Jarju S."/>
            <person name="Secka A."/>
            <person name="Antonio M."/>
            <person name="Oren A."/>
            <person name="Chaudhuri R.R."/>
            <person name="La Ragione R."/>
            <person name="Hildebrand F."/>
            <person name="Pallen M.J."/>
        </authorList>
    </citation>
    <scope>NUCLEOTIDE SEQUENCE</scope>
    <source>
        <strain evidence="3">1719</strain>
    </source>
</reference>
<sequence length="203" mass="22898">MKIIAVGRNYHEHIQELKNETPEEPVLFLKPDTALLKGGRDFYYPDFSNEIHYEVEVVLRICKEGKFVSKKFAQRYFDALTVGIDFTARDIQAKQKEKGLPWEIAKAFDGSAALGELISTDQIEDINNMDFSLTIDGKQVQCDNTSNMIHSFEDLICYISKFFTLKKGDLIFTGTPAGVGPVTKGTKLQGFIESKELLTCSIK</sequence>
<proteinExistence type="predicted"/>
<evidence type="ECO:0000313" key="3">
    <source>
        <dbReference type="EMBL" id="HIX55316.1"/>
    </source>
</evidence>
<organism evidence="3 4">
    <name type="scientific">Candidatus Sphingobacterium stercoripullorum</name>
    <dbReference type="NCBI Taxonomy" id="2838759"/>
    <lineage>
        <taxon>Bacteria</taxon>
        <taxon>Pseudomonadati</taxon>
        <taxon>Bacteroidota</taxon>
        <taxon>Sphingobacteriia</taxon>
        <taxon>Sphingobacteriales</taxon>
        <taxon>Sphingobacteriaceae</taxon>
        <taxon>Sphingobacterium</taxon>
    </lineage>
</organism>
<evidence type="ECO:0000313" key="4">
    <source>
        <dbReference type="Proteomes" id="UP000824156"/>
    </source>
</evidence>
<dbReference type="SUPFAM" id="SSF56529">
    <property type="entry name" value="FAH"/>
    <property type="match status" value="1"/>
</dbReference>
<name>A0A9D2AZX5_9SPHI</name>
<dbReference type="Pfam" id="PF01557">
    <property type="entry name" value="FAA_hydrolase"/>
    <property type="match status" value="1"/>
</dbReference>
<dbReference type="AlphaFoldDB" id="A0A9D2AZX5"/>
<dbReference type="PANTHER" id="PTHR11820">
    <property type="entry name" value="ACYLPYRUVASE"/>
    <property type="match status" value="1"/>
</dbReference>
<evidence type="ECO:0000256" key="1">
    <source>
        <dbReference type="ARBA" id="ARBA00022723"/>
    </source>
</evidence>
<dbReference type="GO" id="GO:0018773">
    <property type="term" value="F:acetylpyruvate hydrolase activity"/>
    <property type="evidence" value="ECO:0007669"/>
    <property type="project" value="TreeGrafter"/>
</dbReference>
<keyword evidence="3" id="KW-0378">Hydrolase</keyword>
<accession>A0A9D2AZX5</accession>
<gene>
    <name evidence="3" type="ORF">H9853_09830</name>
</gene>
<dbReference type="InterPro" id="IPR036663">
    <property type="entry name" value="Fumarylacetoacetase_C_sf"/>
</dbReference>
<dbReference type="Gene3D" id="3.90.850.10">
    <property type="entry name" value="Fumarylacetoacetase-like, C-terminal domain"/>
    <property type="match status" value="1"/>
</dbReference>
<feature type="domain" description="Fumarylacetoacetase-like C-terminal" evidence="2">
    <location>
        <begin position="2"/>
        <end position="200"/>
    </location>
</feature>
<dbReference type="InterPro" id="IPR011234">
    <property type="entry name" value="Fumarylacetoacetase-like_C"/>
</dbReference>
<protein>
    <submittedName>
        <fullName evidence="3">Fumarylacetoacetate hydrolase family protein</fullName>
    </submittedName>
</protein>
<dbReference type="Proteomes" id="UP000824156">
    <property type="component" value="Unassembled WGS sequence"/>
</dbReference>
<dbReference type="PANTHER" id="PTHR11820:SF7">
    <property type="entry name" value="ACYLPYRUVASE FAHD1, MITOCHONDRIAL"/>
    <property type="match status" value="1"/>
</dbReference>
<evidence type="ECO:0000259" key="2">
    <source>
        <dbReference type="Pfam" id="PF01557"/>
    </source>
</evidence>